<keyword evidence="4" id="KW-1185">Reference proteome</keyword>
<dbReference type="InterPro" id="IPR051319">
    <property type="entry name" value="Oligoribo/pAp-PDE_c-di-AMP_PDE"/>
</dbReference>
<dbReference type="PANTHER" id="PTHR47618:SF1">
    <property type="entry name" value="BIFUNCTIONAL OLIGORIBONUCLEASE AND PAP PHOSPHATASE NRNA"/>
    <property type="match status" value="1"/>
</dbReference>
<dbReference type="Gene3D" id="3.90.1640.10">
    <property type="entry name" value="inorganic pyrophosphatase (n-terminal core)"/>
    <property type="match status" value="1"/>
</dbReference>
<gene>
    <name evidence="3" type="ORF">UABAM_04235</name>
</gene>
<feature type="compositionally biased region" description="Basic and acidic residues" evidence="1">
    <location>
        <begin position="16"/>
        <end position="25"/>
    </location>
</feature>
<reference evidence="3 4" key="1">
    <citation type="submission" date="2019-08" db="EMBL/GenBank/DDBJ databases">
        <title>Complete genome sequence of Candidatus Uab amorphum.</title>
        <authorList>
            <person name="Shiratori T."/>
            <person name="Suzuki S."/>
            <person name="Kakizawa Y."/>
            <person name="Ishida K."/>
        </authorList>
    </citation>
    <scope>NUCLEOTIDE SEQUENCE [LARGE SCALE GENOMIC DNA]</scope>
    <source>
        <strain evidence="3 4">SRT547</strain>
    </source>
</reference>
<name>A0A5S9IQM5_UABAM</name>
<dbReference type="InterPro" id="IPR001667">
    <property type="entry name" value="DDH_dom"/>
</dbReference>
<feature type="region of interest" description="Disordered" evidence="1">
    <location>
        <begin position="1"/>
        <end position="25"/>
    </location>
</feature>
<evidence type="ECO:0000259" key="2">
    <source>
        <dbReference type="Pfam" id="PF01368"/>
    </source>
</evidence>
<dbReference type="AlphaFoldDB" id="A0A5S9IQM5"/>
<dbReference type="InterPro" id="IPR038763">
    <property type="entry name" value="DHH_sf"/>
</dbReference>
<proteinExistence type="predicted"/>
<feature type="compositionally biased region" description="Polar residues" evidence="1">
    <location>
        <begin position="1"/>
        <end position="13"/>
    </location>
</feature>
<evidence type="ECO:0000256" key="1">
    <source>
        <dbReference type="SAM" id="MobiDB-lite"/>
    </source>
</evidence>
<sequence>MPESNTSDLSVITSEEETKKHKERDIHSLRKKKAYELEEAFRKFAGQKMLVFIKGHPDPDSIASAWAHRFIGSNLGVEVNIVYFDPVSHAENRALVKTLGVAMIPYSDEMDLSDYTCYALVDTQANDFPALEKMPEGAALFSVVDHHRNMGKLKAYFTDIRENAGATSSIYAEYLKYGSVSMTMGNTEDVELSTALHHGIRSDTDNFLLAREIDWRAATYLCTYADNDMLRVIASSPITANTMDILQKALASKEIRDNYIFSGVGFVRDSDRDGIAQAADYLVRREGIDTAIIFGIVDDKYIHGSLRTQSTTVDPDSFLKSVLGVDKETGKPYGGGRLDKGGFQIPLGMFSGCSDRELLWELVSRTIKSKFLKSLGG</sequence>
<dbReference type="KEGG" id="uam:UABAM_04235"/>
<evidence type="ECO:0000313" key="4">
    <source>
        <dbReference type="Proteomes" id="UP000326354"/>
    </source>
</evidence>
<dbReference type="EMBL" id="AP019860">
    <property type="protein sequence ID" value="BBM85856.1"/>
    <property type="molecule type" value="Genomic_DNA"/>
</dbReference>
<dbReference type="Proteomes" id="UP000326354">
    <property type="component" value="Chromosome"/>
</dbReference>
<accession>A0A5S9IQM5</accession>
<organism evidence="3 4">
    <name type="scientific">Uabimicrobium amorphum</name>
    <dbReference type="NCBI Taxonomy" id="2596890"/>
    <lineage>
        <taxon>Bacteria</taxon>
        <taxon>Pseudomonadati</taxon>
        <taxon>Planctomycetota</taxon>
        <taxon>Candidatus Uabimicrobiia</taxon>
        <taxon>Candidatus Uabimicrobiales</taxon>
        <taxon>Candidatus Uabimicrobiaceae</taxon>
        <taxon>Candidatus Uabimicrobium</taxon>
    </lineage>
</organism>
<dbReference type="SUPFAM" id="SSF64182">
    <property type="entry name" value="DHH phosphoesterases"/>
    <property type="match status" value="1"/>
</dbReference>
<dbReference type="Pfam" id="PF01368">
    <property type="entry name" value="DHH"/>
    <property type="match status" value="1"/>
</dbReference>
<evidence type="ECO:0000313" key="3">
    <source>
        <dbReference type="EMBL" id="BBM85856.1"/>
    </source>
</evidence>
<protein>
    <recommendedName>
        <fullName evidence="2">DDH domain-containing protein</fullName>
    </recommendedName>
</protein>
<dbReference type="RefSeq" id="WP_151969943.1">
    <property type="nucleotide sequence ID" value="NZ_AP019860.1"/>
</dbReference>
<dbReference type="PANTHER" id="PTHR47618">
    <property type="entry name" value="BIFUNCTIONAL OLIGORIBONUCLEASE AND PAP PHOSPHATASE NRNA"/>
    <property type="match status" value="1"/>
</dbReference>
<feature type="domain" description="DDH" evidence="2">
    <location>
        <begin position="51"/>
        <end position="181"/>
    </location>
</feature>
<dbReference type="OrthoDB" id="9803668at2"/>